<evidence type="ECO:0000256" key="6">
    <source>
        <dbReference type="PROSITE-ProRule" id="PRU10100"/>
    </source>
</evidence>
<dbReference type="Pfam" id="PF00710">
    <property type="entry name" value="Asparaginase"/>
    <property type="match status" value="1"/>
</dbReference>
<dbReference type="GO" id="GO:0006528">
    <property type="term" value="P:asparagine metabolic process"/>
    <property type="evidence" value="ECO:0007669"/>
    <property type="project" value="InterPro"/>
</dbReference>
<dbReference type="GO" id="GO:0004067">
    <property type="term" value="F:asparaginase activity"/>
    <property type="evidence" value="ECO:0007669"/>
    <property type="project" value="UniProtKB-UniRule"/>
</dbReference>
<feature type="domain" description="L-asparaginase N-terminal" evidence="9">
    <location>
        <begin position="35"/>
        <end position="224"/>
    </location>
</feature>
<dbReference type="PROSITE" id="PS51732">
    <property type="entry name" value="ASN_GLN_ASE_3"/>
    <property type="match status" value="1"/>
</dbReference>
<feature type="binding site" evidence="4">
    <location>
        <begin position="124"/>
        <end position="125"/>
    </location>
    <ligand>
        <name>substrate</name>
    </ligand>
</feature>
<evidence type="ECO:0000256" key="8">
    <source>
        <dbReference type="SAM" id="SignalP"/>
    </source>
</evidence>
<keyword evidence="8" id="KW-0732">Signal</keyword>
<dbReference type="PANTHER" id="PTHR11707">
    <property type="entry name" value="L-ASPARAGINASE"/>
    <property type="match status" value="1"/>
</dbReference>
<accession>A0A212JJJ3</accession>
<dbReference type="EC" id="3.5.1.38" evidence="11"/>
<gene>
    <name evidence="11" type="primary">ansB</name>
    <name evidence="11" type="ORF">KL86DPRO_11626</name>
</gene>
<evidence type="ECO:0000256" key="1">
    <source>
        <dbReference type="ARBA" id="ARBA00010518"/>
    </source>
</evidence>
<evidence type="ECO:0000256" key="5">
    <source>
        <dbReference type="PROSITE-ProRule" id="PRU10099"/>
    </source>
</evidence>
<feature type="binding site" evidence="4">
    <location>
        <position position="91"/>
    </location>
    <ligand>
        <name>substrate</name>
    </ligand>
</feature>
<feature type="chain" id="PRO_5013369955" evidence="8">
    <location>
        <begin position="29"/>
        <end position="360"/>
    </location>
</feature>
<evidence type="ECO:0000259" key="9">
    <source>
        <dbReference type="Pfam" id="PF00710"/>
    </source>
</evidence>
<name>A0A212JJJ3_9DELT</name>
<proteinExistence type="inferred from homology"/>
<dbReference type="InterPro" id="IPR027474">
    <property type="entry name" value="L-asparaginase_N"/>
</dbReference>
<feature type="active site" evidence="5">
    <location>
        <position position="44"/>
    </location>
</feature>
<dbReference type="PROSITE" id="PS00917">
    <property type="entry name" value="ASN_GLN_ASE_2"/>
    <property type="match status" value="1"/>
</dbReference>
<dbReference type="Gene3D" id="3.40.50.1170">
    <property type="entry name" value="L-asparaginase, N-terminal domain"/>
    <property type="match status" value="1"/>
</dbReference>
<dbReference type="GO" id="GO:0050417">
    <property type="term" value="F:glutamin-(asparagin-)ase activity"/>
    <property type="evidence" value="ECO:0007669"/>
    <property type="project" value="UniProtKB-EC"/>
</dbReference>
<dbReference type="Pfam" id="PF17763">
    <property type="entry name" value="Asparaginase_C"/>
    <property type="match status" value="1"/>
</dbReference>
<protein>
    <submittedName>
        <fullName evidence="11">Glutaminase-asparaginase</fullName>
        <ecNumber evidence="11">3.5.1.38</ecNumber>
    </submittedName>
</protein>
<dbReference type="InterPro" id="IPR027473">
    <property type="entry name" value="L-asparaginase_C"/>
</dbReference>
<dbReference type="SUPFAM" id="SSF53774">
    <property type="entry name" value="Glutaminase/Asparaginase"/>
    <property type="match status" value="1"/>
</dbReference>
<dbReference type="InterPro" id="IPR040919">
    <property type="entry name" value="Asparaginase_C"/>
</dbReference>
<feature type="signal peptide" evidence="8">
    <location>
        <begin position="1"/>
        <end position="28"/>
    </location>
</feature>
<comment type="similarity">
    <text evidence="1 7">Belongs to the asparaginase 1 family.</text>
</comment>
<evidence type="ECO:0000256" key="7">
    <source>
        <dbReference type="RuleBase" id="RU004456"/>
    </source>
</evidence>
<reference evidence="11" key="1">
    <citation type="submission" date="2016-04" db="EMBL/GenBank/DDBJ databases">
        <authorList>
            <person name="Evans L.H."/>
            <person name="Alamgir A."/>
            <person name="Owens N."/>
            <person name="Weber N.D."/>
            <person name="Virtaneva K."/>
            <person name="Barbian K."/>
            <person name="Babar A."/>
            <person name="Rosenke K."/>
        </authorList>
    </citation>
    <scope>NUCLEOTIDE SEQUENCE</scope>
    <source>
        <strain evidence="11">86</strain>
    </source>
</reference>
<feature type="domain" description="Asparaginase/glutaminase C-terminal" evidence="10">
    <location>
        <begin position="248"/>
        <end position="357"/>
    </location>
</feature>
<evidence type="ECO:0000313" key="11">
    <source>
        <dbReference type="EMBL" id="SBV99587.1"/>
    </source>
</evidence>
<dbReference type="Gene3D" id="3.40.50.40">
    <property type="match status" value="1"/>
</dbReference>
<organism evidence="11">
    <name type="scientific">uncultured delta proteobacterium</name>
    <dbReference type="NCBI Taxonomy" id="34034"/>
    <lineage>
        <taxon>Bacteria</taxon>
        <taxon>Deltaproteobacteria</taxon>
        <taxon>environmental samples</taxon>
    </lineage>
</organism>
<dbReference type="PIRSF" id="PIRSF001220">
    <property type="entry name" value="L-ASNase_gatD"/>
    <property type="match status" value="1"/>
</dbReference>
<feature type="active site" evidence="6">
    <location>
        <position position="124"/>
    </location>
</feature>
<sequence>MLRISSLIVKRLMLGLLVISFLCVSAWAADGKKANIRIIGTGGTIAGLGSSSANVSAYQSAVVAVDKLIAAVPELQNVANVTGEQIFQIGSESYNNERWLKLGKRVAELLRSNDVDGVVITHGTDTIEETGYFLNLTLKSEKPVVIVGSMRPGSAMSADGPLNIYNAVIVAADKNSAGKGTLVVMNDEIHSARDVTKTNTVKVETFRSLYGPLGTVIEGLPRYYRLPARPHTTQTEWDIDKIGTLPEIGVVYAHGNMSRVPYDAFVASGVKAIIHMGTGSGSIADYMAPVLKEIRSKGIIVVRASRTGSGIVVRNGEAKDDELDYVVTDDQNAAKARILLSLALTKTADTKELQKIFWKY</sequence>
<dbReference type="AlphaFoldDB" id="A0A212JJJ3"/>
<evidence type="ECO:0000256" key="2">
    <source>
        <dbReference type="ARBA" id="ARBA00022801"/>
    </source>
</evidence>
<feature type="active site" description="O-isoaspartyl threonine intermediate" evidence="3">
    <location>
        <position position="44"/>
    </location>
</feature>
<dbReference type="PANTHER" id="PTHR11707:SF28">
    <property type="entry name" value="60 KDA LYSOPHOSPHOLIPASE"/>
    <property type="match status" value="1"/>
</dbReference>
<dbReference type="PIRSF" id="PIRSF500176">
    <property type="entry name" value="L_ASNase"/>
    <property type="match status" value="1"/>
</dbReference>
<dbReference type="CDD" id="cd08964">
    <property type="entry name" value="L-asparaginase_II"/>
    <property type="match status" value="1"/>
</dbReference>
<dbReference type="InterPro" id="IPR020827">
    <property type="entry name" value="Asparaginase/glutaminase_AS1"/>
</dbReference>
<dbReference type="InterPro" id="IPR006034">
    <property type="entry name" value="Asparaginase/glutaminase-like"/>
</dbReference>
<dbReference type="PRINTS" id="PR00139">
    <property type="entry name" value="ASNGLNASE"/>
</dbReference>
<dbReference type="InterPro" id="IPR037152">
    <property type="entry name" value="L-asparaginase_N_sf"/>
</dbReference>
<dbReference type="PROSITE" id="PS00144">
    <property type="entry name" value="ASN_GLN_ASE_1"/>
    <property type="match status" value="1"/>
</dbReference>
<evidence type="ECO:0000256" key="3">
    <source>
        <dbReference type="PIRSR" id="PIRSR001220-1"/>
    </source>
</evidence>
<evidence type="ECO:0000259" key="10">
    <source>
        <dbReference type="Pfam" id="PF17763"/>
    </source>
</evidence>
<dbReference type="InterPro" id="IPR004550">
    <property type="entry name" value="AsnASE_II"/>
</dbReference>
<dbReference type="InterPro" id="IPR036152">
    <property type="entry name" value="Asp/glu_Ase-like_sf"/>
</dbReference>
<evidence type="ECO:0000256" key="4">
    <source>
        <dbReference type="PIRSR" id="PIRSR001220-2"/>
    </source>
</evidence>
<dbReference type="SMART" id="SM00870">
    <property type="entry name" value="Asparaginase"/>
    <property type="match status" value="1"/>
</dbReference>
<dbReference type="InterPro" id="IPR027475">
    <property type="entry name" value="Asparaginase/glutaminase_AS2"/>
</dbReference>
<dbReference type="FunFam" id="3.40.50.1170:FF:000001">
    <property type="entry name" value="L-asparaginase 2"/>
    <property type="match status" value="1"/>
</dbReference>
<dbReference type="NCBIfam" id="TIGR00520">
    <property type="entry name" value="asnASE_II"/>
    <property type="match status" value="1"/>
</dbReference>
<keyword evidence="2 11" id="KW-0378">Hydrolase</keyword>
<dbReference type="EMBL" id="FLUQ01000001">
    <property type="protein sequence ID" value="SBV99587.1"/>
    <property type="molecule type" value="Genomic_DNA"/>
</dbReference>